<dbReference type="InterPro" id="IPR047122">
    <property type="entry name" value="Trans-enoyl_RdTase-like"/>
</dbReference>
<protein>
    <recommendedName>
        <fullName evidence="1">Enoyl reductase (ER) domain-containing protein</fullName>
    </recommendedName>
</protein>
<dbReference type="InterPro" id="IPR013154">
    <property type="entry name" value="ADH-like_N"/>
</dbReference>
<dbReference type="PANTHER" id="PTHR45348">
    <property type="entry name" value="HYPOTHETICAL OXIDOREDUCTASE (EUROFUNG)"/>
    <property type="match status" value="1"/>
</dbReference>
<dbReference type="InterPro" id="IPR036291">
    <property type="entry name" value="NAD(P)-bd_dom_sf"/>
</dbReference>
<dbReference type="InterPro" id="IPR013149">
    <property type="entry name" value="ADH-like_C"/>
</dbReference>
<reference evidence="2 3" key="1">
    <citation type="submission" date="2022-09" db="EMBL/GenBank/DDBJ databases">
        <authorList>
            <person name="Palmer J.M."/>
        </authorList>
    </citation>
    <scope>NUCLEOTIDE SEQUENCE [LARGE SCALE GENOMIC DNA]</scope>
    <source>
        <strain evidence="2 3">DSM 7382</strain>
    </source>
</reference>
<gene>
    <name evidence="2" type="ORF">QCA50_003665</name>
</gene>
<evidence type="ECO:0000313" key="2">
    <source>
        <dbReference type="EMBL" id="KAK7694089.1"/>
    </source>
</evidence>
<name>A0AAW0GWW2_9APHY</name>
<dbReference type="Gene3D" id="3.90.180.10">
    <property type="entry name" value="Medium-chain alcohol dehydrogenases, catalytic domain"/>
    <property type="match status" value="1"/>
</dbReference>
<dbReference type="Gene3D" id="3.40.50.720">
    <property type="entry name" value="NAD(P)-binding Rossmann-like Domain"/>
    <property type="match status" value="1"/>
</dbReference>
<dbReference type="AlphaFoldDB" id="A0AAW0GWW2"/>
<dbReference type="InterPro" id="IPR020843">
    <property type="entry name" value="ER"/>
</dbReference>
<evidence type="ECO:0000259" key="1">
    <source>
        <dbReference type="SMART" id="SM00829"/>
    </source>
</evidence>
<proteinExistence type="predicted"/>
<dbReference type="PANTHER" id="PTHR45348:SF2">
    <property type="entry name" value="ZINC-TYPE ALCOHOL DEHYDROGENASE-LIKE PROTEIN C2E1P3.01"/>
    <property type="match status" value="1"/>
</dbReference>
<dbReference type="Proteomes" id="UP001385951">
    <property type="component" value="Unassembled WGS sequence"/>
</dbReference>
<feature type="domain" description="Enoyl reductase (ER)" evidence="1">
    <location>
        <begin position="13"/>
        <end position="348"/>
    </location>
</feature>
<dbReference type="SUPFAM" id="SSF51735">
    <property type="entry name" value="NAD(P)-binding Rossmann-fold domains"/>
    <property type="match status" value="1"/>
</dbReference>
<dbReference type="CDD" id="cd08249">
    <property type="entry name" value="enoyl_reductase_like"/>
    <property type="match status" value="1"/>
</dbReference>
<dbReference type="SMART" id="SM00829">
    <property type="entry name" value="PKS_ER"/>
    <property type="match status" value="1"/>
</dbReference>
<keyword evidence="3" id="KW-1185">Reference proteome</keyword>
<dbReference type="SUPFAM" id="SSF50129">
    <property type="entry name" value="GroES-like"/>
    <property type="match status" value="1"/>
</dbReference>
<dbReference type="GO" id="GO:0016651">
    <property type="term" value="F:oxidoreductase activity, acting on NAD(P)H"/>
    <property type="evidence" value="ECO:0007669"/>
    <property type="project" value="InterPro"/>
</dbReference>
<dbReference type="EMBL" id="JASBNA010000003">
    <property type="protein sequence ID" value="KAK7694089.1"/>
    <property type="molecule type" value="Genomic_DNA"/>
</dbReference>
<dbReference type="Pfam" id="PF08240">
    <property type="entry name" value="ADH_N"/>
    <property type="match status" value="1"/>
</dbReference>
<organism evidence="2 3">
    <name type="scientific">Cerrena zonata</name>
    <dbReference type="NCBI Taxonomy" id="2478898"/>
    <lineage>
        <taxon>Eukaryota</taxon>
        <taxon>Fungi</taxon>
        <taxon>Dikarya</taxon>
        <taxon>Basidiomycota</taxon>
        <taxon>Agaricomycotina</taxon>
        <taxon>Agaricomycetes</taxon>
        <taxon>Polyporales</taxon>
        <taxon>Cerrenaceae</taxon>
        <taxon>Cerrena</taxon>
    </lineage>
</organism>
<evidence type="ECO:0000313" key="3">
    <source>
        <dbReference type="Proteomes" id="UP001385951"/>
    </source>
</evidence>
<comment type="caution">
    <text evidence="2">The sequence shown here is derived from an EMBL/GenBank/DDBJ whole genome shotgun (WGS) entry which is preliminary data.</text>
</comment>
<dbReference type="InterPro" id="IPR011032">
    <property type="entry name" value="GroES-like_sf"/>
</dbReference>
<accession>A0AAW0GWW2</accession>
<dbReference type="Pfam" id="PF00107">
    <property type="entry name" value="ADH_zinc_N"/>
    <property type="match status" value="1"/>
</dbReference>
<sequence length="351" mass="37889">MAVPTKMQALITKETKSVKVEEILVPEIDDNDVLIKNDAIALNPTDWKHVYTVTIPGTIVGCDFSGTIAKVGKNVTSFTIGDRVAGFTQGGHWNDVGAFAEYTRVPGDLVWKIPPGSLTQEEAATFGCSYWTAVQALFAPGRLELTEPPAKAAVSKWILIYGASTSVGLFAIQLAHLAGYKVVTTASPKNHQLAKSLGADAVFDYRDPDVVNKIKEVTGDSIHIGFDTVSLESSQKISIQTFAPGPGKLLVILPPSKAAQEIRSDVLVQVTLIYTSLGRAFDYKGSHYPVQADDHSHMAEFLKKTPELVKSGAIKPNPVKLWPGGLEAVEEGLEYLKEGKNSGEKVVFRIA</sequence>